<feature type="chain" id="PRO_5024912434" description="DUF11 domain-containing protein" evidence="2">
    <location>
        <begin position="28"/>
        <end position="221"/>
    </location>
</feature>
<feature type="signal peptide" evidence="2">
    <location>
        <begin position="1"/>
        <end position="27"/>
    </location>
</feature>
<dbReference type="Proteomes" id="UP001210609">
    <property type="component" value="Chromosome"/>
</dbReference>
<dbReference type="EMBL" id="BLIP01000001">
    <property type="protein sequence ID" value="GFE21152.1"/>
    <property type="molecule type" value="Genomic_DNA"/>
</dbReference>
<dbReference type="PROSITE" id="PS00430">
    <property type="entry name" value="TONB_DEPENDENT_REC_1"/>
    <property type="match status" value="1"/>
</dbReference>
<dbReference type="InterPro" id="IPR043761">
    <property type="entry name" value="DUF5707"/>
</dbReference>
<dbReference type="Proteomes" id="UP000429552">
    <property type="component" value="Unassembled WGS sequence"/>
</dbReference>
<dbReference type="AlphaFoldDB" id="A0A640TDQ9"/>
<dbReference type="EMBL" id="CP114202">
    <property type="protein sequence ID" value="WAT95859.1"/>
    <property type="molecule type" value="Genomic_DNA"/>
</dbReference>
<evidence type="ECO:0008006" key="7">
    <source>
        <dbReference type="Google" id="ProtNLM"/>
    </source>
</evidence>
<sequence>MHKRTTMAAVASALALSAFAVPGAAQADEVVGDTTMKVVVNGGSDTVLGTTKTKTFTMTVTATDDSGIKEDYNVPSLWHGPGQKMPDDPDGFVVPDNGTGDCVAHSATTTTCTFTLTMNPRIDTQDNTTAGIWKVVTCPAGAGSRPRHVTARSGRGAIPVPAGMVSGSPSRSSARQLLPAPGPPTRTGTDSRRSRPTPTDAAVPQRGESGALPSLKRFMES</sequence>
<reference evidence="3 5" key="1">
    <citation type="submission" date="2019-12" db="EMBL/GenBank/DDBJ databases">
        <title>Whole genome shotgun sequence of Streptomyces libani subsp. libani NBRC 13452.</title>
        <authorList>
            <person name="Ichikawa N."/>
            <person name="Kimura A."/>
            <person name="Kitahashi Y."/>
            <person name="Komaki H."/>
            <person name="Tamura T."/>
        </authorList>
    </citation>
    <scope>NUCLEOTIDE SEQUENCE [LARGE SCALE GENOMIC DNA]</scope>
    <source>
        <strain evidence="3 5">NBRC 13452</strain>
    </source>
</reference>
<evidence type="ECO:0000313" key="3">
    <source>
        <dbReference type="EMBL" id="GFE21152.1"/>
    </source>
</evidence>
<proteinExistence type="predicted"/>
<evidence type="ECO:0000313" key="4">
    <source>
        <dbReference type="EMBL" id="WAT95859.1"/>
    </source>
</evidence>
<keyword evidence="6" id="KW-1185">Reference proteome</keyword>
<reference evidence="4 6" key="2">
    <citation type="submission" date="2022-12" db="EMBL/GenBank/DDBJ databases">
        <authorList>
            <person name="Ruckert C."/>
            <person name="Busche T."/>
            <person name="Kalinowski J."/>
            <person name="Wittmann C."/>
        </authorList>
    </citation>
    <scope>NUCLEOTIDE SEQUENCE [LARGE SCALE GENOMIC DNA]</scope>
    <source>
        <strain evidence="4 6">DSM 40555</strain>
    </source>
</reference>
<evidence type="ECO:0000256" key="1">
    <source>
        <dbReference type="SAM" id="MobiDB-lite"/>
    </source>
</evidence>
<evidence type="ECO:0000313" key="5">
    <source>
        <dbReference type="Proteomes" id="UP000429552"/>
    </source>
</evidence>
<accession>A0A640TDQ9</accession>
<organism evidence="3 5">
    <name type="scientific">Streptomyces nigrescens</name>
    <dbReference type="NCBI Taxonomy" id="1920"/>
    <lineage>
        <taxon>Bacteria</taxon>
        <taxon>Bacillati</taxon>
        <taxon>Actinomycetota</taxon>
        <taxon>Actinomycetes</taxon>
        <taxon>Kitasatosporales</taxon>
        <taxon>Streptomycetaceae</taxon>
        <taxon>Streptomyces</taxon>
    </lineage>
</organism>
<dbReference type="InterPro" id="IPR010916">
    <property type="entry name" value="TonB_box_CS"/>
</dbReference>
<feature type="region of interest" description="Disordered" evidence="1">
    <location>
        <begin position="141"/>
        <end position="221"/>
    </location>
</feature>
<dbReference type="RefSeq" id="WP_159485292.1">
    <property type="nucleotide sequence ID" value="NZ_BLIP01000001.1"/>
</dbReference>
<gene>
    <name evidence="3" type="ORF">Sliba_16050</name>
    <name evidence="4" type="ORF">STRLI_001624</name>
</gene>
<evidence type="ECO:0000313" key="6">
    <source>
        <dbReference type="Proteomes" id="UP001210609"/>
    </source>
</evidence>
<dbReference type="Pfam" id="PF18968">
    <property type="entry name" value="DUF5707"/>
    <property type="match status" value="1"/>
</dbReference>
<protein>
    <recommendedName>
        <fullName evidence="7">DUF11 domain-containing protein</fullName>
    </recommendedName>
</protein>
<keyword evidence="2" id="KW-0732">Signal</keyword>
<name>A0A640TDQ9_STRNI</name>
<evidence type="ECO:0000256" key="2">
    <source>
        <dbReference type="SAM" id="SignalP"/>
    </source>
</evidence>